<comment type="caution">
    <text evidence="3">The sequence shown here is derived from an EMBL/GenBank/DDBJ whole genome shotgun (WGS) entry which is preliminary data.</text>
</comment>
<feature type="compositionally biased region" description="Pro residues" evidence="1">
    <location>
        <begin position="377"/>
        <end position="386"/>
    </location>
</feature>
<name>M0QKM7_9ACTN</name>
<dbReference type="PANTHER" id="PTHR38592:SF3">
    <property type="entry name" value="BLL4819 PROTEIN"/>
    <property type="match status" value="1"/>
</dbReference>
<dbReference type="EMBL" id="BANX01000020">
    <property type="protein sequence ID" value="GAC69113.1"/>
    <property type="molecule type" value="Genomic_DNA"/>
</dbReference>
<keyword evidence="2" id="KW-0812">Transmembrane</keyword>
<keyword evidence="2" id="KW-0472">Membrane</keyword>
<dbReference type="RefSeq" id="WP_007621849.1">
    <property type="nucleotide sequence ID" value="NZ_BANX01000020.1"/>
</dbReference>
<feature type="transmembrane region" description="Helical" evidence="2">
    <location>
        <begin position="257"/>
        <end position="278"/>
    </location>
</feature>
<evidence type="ECO:0000256" key="2">
    <source>
        <dbReference type="SAM" id="Phobius"/>
    </source>
</evidence>
<feature type="transmembrane region" description="Helical" evidence="2">
    <location>
        <begin position="152"/>
        <end position="169"/>
    </location>
</feature>
<sequence>MNRDLAIDATRGLAIWSMISAHFAFGTLIEAPTHSFPYVDGMSAFVLLSGLMLGLVYRRWIERFSLGYAYWRLTKRLVVLYLCQLTIALVAVAAAVEGHRWLTLLLPIDGWSHGLRLVLTMDYIPSGGNILLLYMLLMASAFALFPLLRLGWWLPILGASLALYVFSQVASPDWFYLSAYMQTPRIQNWAGWQLMFIPAVVVGWNWEIWRITEFVDRWLVAIIGVAVAVGVVLHFTFQDGPLKALEPGVADKLEFGWARGVAAWVVIPAVYGLFRVLLRWWHRDWFRPLVMTGSRSLDSYVLQAIALVLIPIHVAHRPWSLVTTTAVTLMVFALCWLWAEFRRAMRIDKLHRLPVIVYRRVVRRPVTPEPEPLDDLPTPPAAPTHPEPQLAPTH</sequence>
<dbReference type="OrthoDB" id="9816550at2"/>
<dbReference type="AlphaFoldDB" id="M0QKM7"/>
<dbReference type="Proteomes" id="UP000011666">
    <property type="component" value="Unassembled WGS sequence"/>
</dbReference>
<reference evidence="3 4" key="1">
    <citation type="submission" date="2013-01" db="EMBL/GenBank/DDBJ databases">
        <title>Whole genome shotgun sequence of Gordonia soli NBRC 108243.</title>
        <authorList>
            <person name="Isaki-Nakamura S."/>
            <person name="Hosoyama A."/>
            <person name="Tsuchikane K."/>
            <person name="Ando Y."/>
            <person name="Baba S."/>
            <person name="Ohji S."/>
            <person name="Hamada M."/>
            <person name="Tamura T."/>
            <person name="Yamazoe A."/>
            <person name="Yamazaki S."/>
            <person name="Fujita N."/>
        </authorList>
    </citation>
    <scope>NUCLEOTIDE SEQUENCE [LARGE SCALE GENOMIC DNA]</scope>
    <source>
        <strain evidence="3 4">NBRC 108243</strain>
    </source>
</reference>
<evidence type="ECO:0000313" key="3">
    <source>
        <dbReference type="EMBL" id="GAC69113.1"/>
    </source>
</evidence>
<feature type="transmembrane region" description="Helical" evidence="2">
    <location>
        <begin position="123"/>
        <end position="145"/>
    </location>
</feature>
<feature type="transmembrane region" description="Helical" evidence="2">
    <location>
        <begin position="12"/>
        <end position="29"/>
    </location>
</feature>
<protein>
    <recommendedName>
        <fullName evidence="5">Acyltransferase 3 domain-containing protein</fullName>
    </recommendedName>
</protein>
<evidence type="ECO:0000256" key="1">
    <source>
        <dbReference type="SAM" id="MobiDB-lite"/>
    </source>
</evidence>
<feature type="transmembrane region" description="Helical" evidence="2">
    <location>
        <begin position="299"/>
        <end position="315"/>
    </location>
</feature>
<proteinExistence type="predicted"/>
<dbReference type="InterPro" id="IPR014550">
    <property type="entry name" value="UCP028704_OpgC"/>
</dbReference>
<feature type="transmembrane region" description="Helical" evidence="2">
    <location>
        <begin position="78"/>
        <end position="96"/>
    </location>
</feature>
<dbReference type="STRING" id="1223545.GS4_20_01790"/>
<evidence type="ECO:0000313" key="4">
    <source>
        <dbReference type="Proteomes" id="UP000011666"/>
    </source>
</evidence>
<keyword evidence="2" id="KW-1133">Transmembrane helix</keyword>
<feature type="transmembrane region" description="Helical" evidence="2">
    <location>
        <begin position="218"/>
        <end position="237"/>
    </location>
</feature>
<accession>M0QKM7</accession>
<feature type="transmembrane region" description="Helical" evidence="2">
    <location>
        <begin position="321"/>
        <end position="339"/>
    </location>
</feature>
<feature type="transmembrane region" description="Helical" evidence="2">
    <location>
        <begin position="189"/>
        <end position="206"/>
    </location>
</feature>
<gene>
    <name evidence="3" type="ORF">GS4_20_01790</name>
</gene>
<organism evidence="3 4">
    <name type="scientific">Gordonia soli NBRC 108243</name>
    <dbReference type="NCBI Taxonomy" id="1223545"/>
    <lineage>
        <taxon>Bacteria</taxon>
        <taxon>Bacillati</taxon>
        <taxon>Actinomycetota</taxon>
        <taxon>Actinomycetes</taxon>
        <taxon>Mycobacteriales</taxon>
        <taxon>Gordoniaceae</taxon>
        <taxon>Gordonia</taxon>
    </lineage>
</organism>
<evidence type="ECO:0008006" key="5">
    <source>
        <dbReference type="Google" id="ProtNLM"/>
    </source>
</evidence>
<dbReference type="eggNOG" id="COG4645">
    <property type="taxonomic scope" value="Bacteria"/>
</dbReference>
<keyword evidence="4" id="KW-1185">Reference proteome</keyword>
<dbReference type="PANTHER" id="PTHR38592">
    <property type="entry name" value="BLL4819 PROTEIN"/>
    <property type="match status" value="1"/>
</dbReference>
<dbReference type="Pfam" id="PF10129">
    <property type="entry name" value="OpgC_C"/>
    <property type="match status" value="1"/>
</dbReference>
<feature type="transmembrane region" description="Helical" evidence="2">
    <location>
        <begin position="35"/>
        <end position="57"/>
    </location>
</feature>
<feature type="region of interest" description="Disordered" evidence="1">
    <location>
        <begin position="368"/>
        <end position="394"/>
    </location>
</feature>